<feature type="transmembrane region" description="Helical" evidence="7">
    <location>
        <begin position="64"/>
        <end position="84"/>
    </location>
</feature>
<dbReference type="PANTHER" id="PTHR33932:SF4">
    <property type="entry name" value="NA(+)_H(+) ANTIPORTER SUBUNIT B"/>
    <property type="match status" value="1"/>
</dbReference>
<feature type="transmembrane region" description="Helical" evidence="7">
    <location>
        <begin position="196"/>
        <end position="218"/>
    </location>
</feature>
<evidence type="ECO:0000313" key="9">
    <source>
        <dbReference type="EMBL" id="MBG9987289.1"/>
    </source>
</evidence>
<comment type="subcellular location">
    <subcellularLocation>
        <location evidence="1">Cell membrane</location>
        <topology evidence="1">Multi-pass membrane protein</topology>
    </subcellularLocation>
</comment>
<name>A0ABS0LVG9_9LACT</name>
<feature type="transmembrane region" description="Helical" evidence="7">
    <location>
        <begin position="105"/>
        <end position="126"/>
    </location>
</feature>
<evidence type="ECO:0000256" key="6">
    <source>
        <dbReference type="ARBA" id="ARBA00023136"/>
    </source>
</evidence>
<feature type="transmembrane region" description="Helical" evidence="7">
    <location>
        <begin position="5"/>
        <end position="24"/>
    </location>
</feature>
<organism evidence="9 10">
    <name type="scientific">Facklamia lactis</name>
    <dbReference type="NCBI Taxonomy" id="2749967"/>
    <lineage>
        <taxon>Bacteria</taxon>
        <taxon>Bacillati</taxon>
        <taxon>Bacillota</taxon>
        <taxon>Bacilli</taxon>
        <taxon>Lactobacillales</taxon>
        <taxon>Aerococcaceae</taxon>
        <taxon>Facklamia</taxon>
    </lineage>
</organism>
<evidence type="ECO:0000259" key="8">
    <source>
        <dbReference type="Pfam" id="PF04039"/>
    </source>
</evidence>
<evidence type="ECO:0000256" key="4">
    <source>
        <dbReference type="ARBA" id="ARBA00022692"/>
    </source>
</evidence>
<dbReference type="Proteomes" id="UP000721415">
    <property type="component" value="Unassembled WGS sequence"/>
</dbReference>
<comment type="caution">
    <text evidence="9">The sequence shown here is derived from an EMBL/GenBank/DDBJ whole genome shotgun (WGS) entry which is preliminary data.</text>
</comment>
<dbReference type="InterPro" id="IPR007182">
    <property type="entry name" value="MnhB"/>
</dbReference>
<dbReference type="PANTHER" id="PTHR33932">
    <property type="entry name" value="NA(+)/H(+) ANTIPORTER SUBUNIT B"/>
    <property type="match status" value="1"/>
</dbReference>
<gene>
    <name evidence="9" type="ORF">HZY91_10465</name>
</gene>
<proteinExistence type="inferred from homology"/>
<feature type="transmembrane region" description="Helical" evidence="7">
    <location>
        <begin position="138"/>
        <end position="157"/>
    </location>
</feature>
<evidence type="ECO:0000256" key="7">
    <source>
        <dbReference type="SAM" id="Phobius"/>
    </source>
</evidence>
<evidence type="ECO:0000313" key="10">
    <source>
        <dbReference type="Proteomes" id="UP000721415"/>
    </source>
</evidence>
<sequence length="221" mass="25100">MIKPIYYRLLLIGLSGFLVLYLLIQQGHSEDLVFQGYIQEGINKIEVNNLVSAIYLDYRLFDTLFEALLLLVSIQGVFLLTNVAHHEDQQALYQFEFHQEPVFTLIRQILSMIYPFFVILGIYIIVNGADSPGGGFQGGAILAALFMSRYIVSEQYLFNPYIPYRIEKWLFLVLILLIGFVIGGFVPASYSRGSILLINSFIGFEVAAAFTALFLRFVGRD</sequence>
<evidence type="ECO:0000256" key="1">
    <source>
        <dbReference type="ARBA" id="ARBA00004651"/>
    </source>
</evidence>
<keyword evidence="3" id="KW-1003">Cell membrane</keyword>
<keyword evidence="10" id="KW-1185">Reference proteome</keyword>
<accession>A0ABS0LVG9</accession>
<comment type="similarity">
    <text evidence="2">Belongs to the CPA3 antiporters (TC 2.A.63) subunit B family.</text>
</comment>
<evidence type="ECO:0000256" key="3">
    <source>
        <dbReference type="ARBA" id="ARBA00022475"/>
    </source>
</evidence>
<evidence type="ECO:0000256" key="2">
    <source>
        <dbReference type="ARBA" id="ARBA00009425"/>
    </source>
</evidence>
<reference evidence="9 10" key="1">
    <citation type="submission" date="2020-07" db="EMBL/GenBank/DDBJ databases">
        <title>Facklamia lactis sp. nov., isolated from raw milk.</title>
        <authorList>
            <person name="Doll E.V."/>
            <person name="Huptas C."/>
            <person name="Staib L."/>
            <person name="Wenning M."/>
            <person name="Scherer S."/>
        </authorList>
    </citation>
    <scope>NUCLEOTIDE SEQUENCE [LARGE SCALE GENOMIC DNA]</scope>
    <source>
        <strain evidence="9 10">DSM 111018</strain>
    </source>
</reference>
<dbReference type="EMBL" id="JACBXQ010000007">
    <property type="protein sequence ID" value="MBG9987289.1"/>
    <property type="molecule type" value="Genomic_DNA"/>
</dbReference>
<keyword evidence="4 7" id="KW-0812">Transmembrane</keyword>
<protein>
    <recommendedName>
        <fullName evidence="8">Na+/H+ antiporter MnhB subunit-related protein domain-containing protein</fullName>
    </recommendedName>
</protein>
<evidence type="ECO:0000256" key="5">
    <source>
        <dbReference type="ARBA" id="ARBA00022989"/>
    </source>
</evidence>
<feature type="transmembrane region" description="Helical" evidence="7">
    <location>
        <begin position="169"/>
        <end position="190"/>
    </location>
</feature>
<dbReference type="RefSeq" id="WP_197116211.1">
    <property type="nucleotide sequence ID" value="NZ_JACBXQ010000007.1"/>
</dbReference>
<keyword evidence="6 7" id="KW-0472">Membrane</keyword>
<dbReference type="InterPro" id="IPR050622">
    <property type="entry name" value="CPA3_antiporter_subunitB"/>
</dbReference>
<dbReference type="Pfam" id="PF04039">
    <property type="entry name" value="MnhB"/>
    <property type="match status" value="1"/>
</dbReference>
<keyword evidence="5 7" id="KW-1133">Transmembrane helix</keyword>
<feature type="domain" description="Na+/H+ antiporter MnhB subunit-related protein" evidence="8">
    <location>
        <begin position="106"/>
        <end position="209"/>
    </location>
</feature>